<reference evidence="1 2" key="1">
    <citation type="journal article" date="2019" name="Mol. Ecol. Resour.">
        <title>Improving Illumina assemblies with Hi-C and long reads: an example with the North African dromedary.</title>
        <authorList>
            <person name="Elbers J.P."/>
            <person name="Rogers M.F."/>
            <person name="Perelman P.L."/>
            <person name="Proskuryakova A.A."/>
            <person name="Serdyukova N.A."/>
            <person name="Johnson W.E."/>
            <person name="Horin P."/>
            <person name="Corander J."/>
            <person name="Murphy D."/>
            <person name="Burger P.A."/>
        </authorList>
    </citation>
    <scope>NUCLEOTIDE SEQUENCE [LARGE SCALE GENOMIC DNA]</scope>
    <source>
        <strain evidence="1">Drom800</strain>
        <tissue evidence="1">Blood</tissue>
    </source>
</reference>
<accession>A0A5N4C1K2</accession>
<name>A0A5N4C1K2_CAMDR</name>
<evidence type="ECO:0000313" key="1">
    <source>
        <dbReference type="EMBL" id="KAB1252755.1"/>
    </source>
</evidence>
<organism evidence="1 2">
    <name type="scientific">Camelus dromedarius</name>
    <name type="common">Dromedary</name>
    <name type="synonym">Arabian camel</name>
    <dbReference type="NCBI Taxonomy" id="9838"/>
    <lineage>
        <taxon>Eukaryota</taxon>
        <taxon>Metazoa</taxon>
        <taxon>Chordata</taxon>
        <taxon>Craniata</taxon>
        <taxon>Vertebrata</taxon>
        <taxon>Euteleostomi</taxon>
        <taxon>Mammalia</taxon>
        <taxon>Eutheria</taxon>
        <taxon>Laurasiatheria</taxon>
        <taxon>Artiodactyla</taxon>
        <taxon>Tylopoda</taxon>
        <taxon>Camelidae</taxon>
        <taxon>Camelus</taxon>
    </lineage>
</organism>
<evidence type="ECO:0000313" key="2">
    <source>
        <dbReference type="Proteomes" id="UP000299084"/>
    </source>
</evidence>
<dbReference type="AlphaFoldDB" id="A0A5N4C1K2"/>
<keyword evidence="2" id="KW-1185">Reference proteome</keyword>
<proteinExistence type="predicted"/>
<comment type="caution">
    <text evidence="1">The sequence shown here is derived from an EMBL/GenBank/DDBJ whole genome shotgun (WGS) entry which is preliminary data.</text>
</comment>
<dbReference type="Proteomes" id="UP000299084">
    <property type="component" value="Unassembled WGS sequence"/>
</dbReference>
<gene>
    <name evidence="1" type="ORF">Cadr_000003244</name>
</gene>
<protein>
    <submittedName>
        <fullName evidence="1">Trafficking protein particle complex subunit 9</fullName>
    </submittedName>
</protein>
<dbReference type="EMBL" id="JWIN03000037">
    <property type="protein sequence ID" value="KAB1252755.1"/>
    <property type="molecule type" value="Genomic_DNA"/>
</dbReference>
<sequence>MSIADYVQCAEDHQTLPMVVQHVGIILEENLLCIYKQISSVSQVRLCGFQQSFCIRYSYHYPHKNEWGDFQTHRRVMGLVTITDRLAKAWLQIEELPVQRSCVATRRTIRGSSSLC</sequence>